<dbReference type="InterPro" id="IPR036259">
    <property type="entry name" value="MFS_trans_sf"/>
</dbReference>
<name>A0A8J3THF1_9ACTN</name>
<dbReference type="AlphaFoldDB" id="A0A8J3THF1"/>
<feature type="transmembrane region" description="Helical" evidence="6">
    <location>
        <begin position="288"/>
        <end position="306"/>
    </location>
</feature>
<dbReference type="PANTHER" id="PTHR23513">
    <property type="entry name" value="INTEGRAL MEMBRANE EFFLUX PROTEIN-RELATED"/>
    <property type="match status" value="1"/>
</dbReference>
<evidence type="ECO:0000313" key="8">
    <source>
        <dbReference type="EMBL" id="GII25832.1"/>
    </source>
</evidence>
<evidence type="ECO:0000256" key="5">
    <source>
        <dbReference type="ARBA" id="ARBA00023136"/>
    </source>
</evidence>
<organism evidence="8 9">
    <name type="scientific">Planosporangium mesophilum</name>
    <dbReference type="NCBI Taxonomy" id="689768"/>
    <lineage>
        <taxon>Bacteria</taxon>
        <taxon>Bacillati</taxon>
        <taxon>Actinomycetota</taxon>
        <taxon>Actinomycetes</taxon>
        <taxon>Micromonosporales</taxon>
        <taxon>Micromonosporaceae</taxon>
        <taxon>Planosporangium</taxon>
    </lineage>
</organism>
<dbReference type="SUPFAM" id="SSF103473">
    <property type="entry name" value="MFS general substrate transporter"/>
    <property type="match status" value="1"/>
</dbReference>
<evidence type="ECO:0000313" key="9">
    <source>
        <dbReference type="Proteomes" id="UP000599074"/>
    </source>
</evidence>
<gene>
    <name evidence="8" type="ORF">Pme01_54290</name>
</gene>
<sequence length="414" mass="42503">MAGGGLWRDRDFALLWTGQTVSEFGSMVTLIALPLVAVVGLRATPFEVGLVTAASSVAWLVVGLPAGVWVDRVRRRPLMIWADLGRAVALATVPAAWALDALTVGQLIGVAAITGLLTVLFDVAYPVYLPAVVGRDRLIEANGKLQASASVAGIGGPGLGGLLVQLAGAPFALLADAVSFVFSALTVVGVRAVEEVAHRSDRTSLRADLSDGLRYVLRHPFPRTLALAGATANFVFGGYEAVSFVFLAREVGLAGGLIGLLFGVGTAGGLVGALLANRLAGRFGDARVVTLAPAVSVVGGLLVPLTGRGAGLAWYLAGSLLVNASITVFNVCMRSAVQISTPPRLLGRTVASIRLFSRGALPLGAVTAGVLASVLAARTTVAVLMALLVVTPVLLRLSPLGRVRRTEQLAPSSS</sequence>
<feature type="transmembrane region" description="Helical" evidence="6">
    <location>
        <begin position="253"/>
        <end position="276"/>
    </location>
</feature>
<dbReference type="Proteomes" id="UP000599074">
    <property type="component" value="Unassembled WGS sequence"/>
</dbReference>
<keyword evidence="3 6" id="KW-0812">Transmembrane</keyword>
<accession>A0A8J3THF1</accession>
<feature type="transmembrane region" description="Helical" evidence="6">
    <location>
        <begin position="80"/>
        <end position="99"/>
    </location>
</feature>
<keyword evidence="2" id="KW-1003">Cell membrane</keyword>
<feature type="transmembrane region" description="Helical" evidence="6">
    <location>
        <begin position="312"/>
        <end position="332"/>
    </location>
</feature>
<feature type="transmembrane region" description="Helical" evidence="6">
    <location>
        <begin position="224"/>
        <end position="247"/>
    </location>
</feature>
<comment type="subcellular location">
    <subcellularLocation>
        <location evidence="1">Cell membrane</location>
        <topology evidence="1">Multi-pass membrane protein</topology>
    </subcellularLocation>
</comment>
<evidence type="ECO:0000256" key="1">
    <source>
        <dbReference type="ARBA" id="ARBA00004651"/>
    </source>
</evidence>
<evidence type="ECO:0000256" key="6">
    <source>
        <dbReference type="SAM" id="Phobius"/>
    </source>
</evidence>
<comment type="caution">
    <text evidence="8">The sequence shown here is derived from an EMBL/GenBank/DDBJ whole genome shotgun (WGS) entry which is preliminary data.</text>
</comment>
<dbReference type="InterPro" id="IPR020846">
    <property type="entry name" value="MFS_dom"/>
</dbReference>
<dbReference type="Gene3D" id="1.20.1250.20">
    <property type="entry name" value="MFS general substrate transporter like domains"/>
    <property type="match status" value="1"/>
</dbReference>
<feature type="transmembrane region" description="Helical" evidence="6">
    <location>
        <begin position="12"/>
        <end position="36"/>
    </location>
</feature>
<dbReference type="PROSITE" id="PS50850">
    <property type="entry name" value="MFS"/>
    <property type="match status" value="1"/>
</dbReference>
<dbReference type="GO" id="GO:0022857">
    <property type="term" value="F:transmembrane transporter activity"/>
    <property type="evidence" value="ECO:0007669"/>
    <property type="project" value="InterPro"/>
</dbReference>
<dbReference type="CDD" id="cd06173">
    <property type="entry name" value="MFS_MefA_like"/>
    <property type="match status" value="1"/>
</dbReference>
<protein>
    <submittedName>
        <fullName evidence="8">MFS transporter</fullName>
    </submittedName>
</protein>
<feature type="transmembrane region" description="Helical" evidence="6">
    <location>
        <begin position="173"/>
        <end position="193"/>
    </location>
</feature>
<feature type="transmembrane region" description="Helical" evidence="6">
    <location>
        <begin position="381"/>
        <end position="398"/>
    </location>
</feature>
<dbReference type="InterPro" id="IPR011701">
    <property type="entry name" value="MFS"/>
</dbReference>
<evidence type="ECO:0000256" key="3">
    <source>
        <dbReference type="ARBA" id="ARBA00022692"/>
    </source>
</evidence>
<evidence type="ECO:0000256" key="4">
    <source>
        <dbReference type="ARBA" id="ARBA00022989"/>
    </source>
</evidence>
<feature type="transmembrane region" description="Helical" evidence="6">
    <location>
        <begin position="48"/>
        <end position="68"/>
    </location>
</feature>
<keyword evidence="9" id="KW-1185">Reference proteome</keyword>
<feature type="domain" description="Major facilitator superfamily (MFS) profile" evidence="7">
    <location>
        <begin position="221"/>
        <end position="414"/>
    </location>
</feature>
<dbReference type="Pfam" id="PF07690">
    <property type="entry name" value="MFS_1"/>
    <property type="match status" value="1"/>
</dbReference>
<reference evidence="8" key="1">
    <citation type="submission" date="2021-01" db="EMBL/GenBank/DDBJ databases">
        <title>Whole genome shotgun sequence of Planosporangium mesophilum NBRC 109066.</title>
        <authorList>
            <person name="Komaki H."/>
            <person name="Tamura T."/>
        </authorList>
    </citation>
    <scope>NUCLEOTIDE SEQUENCE</scope>
    <source>
        <strain evidence="8">NBRC 109066</strain>
    </source>
</reference>
<dbReference type="PANTHER" id="PTHR23513:SF6">
    <property type="entry name" value="MAJOR FACILITATOR SUPERFAMILY ASSOCIATED DOMAIN-CONTAINING PROTEIN"/>
    <property type="match status" value="1"/>
</dbReference>
<feature type="transmembrane region" description="Helical" evidence="6">
    <location>
        <begin position="353"/>
        <end position="375"/>
    </location>
</feature>
<keyword evidence="4 6" id="KW-1133">Transmembrane helix</keyword>
<keyword evidence="5 6" id="KW-0472">Membrane</keyword>
<dbReference type="GO" id="GO:0005886">
    <property type="term" value="C:plasma membrane"/>
    <property type="evidence" value="ECO:0007669"/>
    <property type="project" value="UniProtKB-SubCell"/>
</dbReference>
<evidence type="ECO:0000256" key="2">
    <source>
        <dbReference type="ARBA" id="ARBA00022475"/>
    </source>
</evidence>
<feature type="transmembrane region" description="Helical" evidence="6">
    <location>
        <begin position="149"/>
        <end position="167"/>
    </location>
</feature>
<evidence type="ECO:0000259" key="7">
    <source>
        <dbReference type="PROSITE" id="PS50850"/>
    </source>
</evidence>
<dbReference type="RefSeq" id="WP_168118242.1">
    <property type="nucleotide sequence ID" value="NZ_BOON01000059.1"/>
</dbReference>
<dbReference type="EMBL" id="BOON01000059">
    <property type="protein sequence ID" value="GII25832.1"/>
    <property type="molecule type" value="Genomic_DNA"/>
</dbReference>
<proteinExistence type="predicted"/>
<feature type="transmembrane region" description="Helical" evidence="6">
    <location>
        <begin position="105"/>
        <end position="128"/>
    </location>
</feature>